<organism evidence="2 3">
    <name type="scientific">Aspergillus bertholletiae</name>
    <dbReference type="NCBI Taxonomy" id="1226010"/>
    <lineage>
        <taxon>Eukaryota</taxon>
        <taxon>Fungi</taxon>
        <taxon>Dikarya</taxon>
        <taxon>Ascomycota</taxon>
        <taxon>Pezizomycotina</taxon>
        <taxon>Eurotiomycetes</taxon>
        <taxon>Eurotiomycetidae</taxon>
        <taxon>Eurotiales</taxon>
        <taxon>Aspergillaceae</taxon>
        <taxon>Aspergillus</taxon>
        <taxon>Aspergillus subgen. Circumdati</taxon>
    </lineage>
</organism>
<keyword evidence="1" id="KW-0812">Transmembrane</keyword>
<dbReference type="EMBL" id="ML736384">
    <property type="protein sequence ID" value="KAE8371972.1"/>
    <property type="molecule type" value="Genomic_DNA"/>
</dbReference>
<dbReference type="AlphaFoldDB" id="A0A5N7AQ52"/>
<proteinExistence type="predicted"/>
<keyword evidence="1" id="KW-1133">Transmembrane helix</keyword>
<keyword evidence="3" id="KW-1185">Reference proteome</keyword>
<keyword evidence="1" id="KW-0472">Membrane</keyword>
<dbReference type="Proteomes" id="UP000326198">
    <property type="component" value="Unassembled WGS sequence"/>
</dbReference>
<feature type="transmembrane region" description="Helical" evidence="1">
    <location>
        <begin position="23"/>
        <end position="47"/>
    </location>
</feature>
<evidence type="ECO:0000313" key="3">
    <source>
        <dbReference type="Proteomes" id="UP000326198"/>
    </source>
</evidence>
<protein>
    <submittedName>
        <fullName evidence="2">Uncharacterized protein</fullName>
    </submittedName>
</protein>
<accession>A0A5N7AQ52</accession>
<gene>
    <name evidence="2" type="ORF">BDV26DRAFT_275066</name>
</gene>
<evidence type="ECO:0000313" key="2">
    <source>
        <dbReference type="EMBL" id="KAE8371972.1"/>
    </source>
</evidence>
<feature type="non-terminal residue" evidence="2">
    <location>
        <position position="1"/>
    </location>
</feature>
<evidence type="ECO:0000256" key="1">
    <source>
        <dbReference type="SAM" id="Phobius"/>
    </source>
</evidence>
<reference evidence="2 3" key="1">
    <citation type="submission" date="2019-04" db="EMBL/GenBank/DDBJ databases">
        <title>Friends and foes A comparative genomics studyof 23 Aspergillus species from section Flavi.</title>
        <authorList>
            <consortium name="DOE Joint Genome Institute"/>
            <person name="Kjaerbolling I."/>
            <person name="Vesth T."/>
            <person name="Frisvad J.C."/>
            <person name="Nybo J.L."/>
            <person name="Theobald S."/>
            <person name="Kildgaard S."/>
            <person name="Isbrandt T."/>
            <person name="Kuo A."/>
            <person name="Sato A."/>
            <person name="Lyhne E.K."/>
            <person name="Kogle M.E."/>
            <person name="Wiebenga A."/>
            <person name="Kun R.S."/>
            <person name="Lubbers R.J."/>
            <person name="Makela M.R."/>
            <person name="Barry K."/>
            <person name="Chovatia M."/>
            <person name="Clum A."/>
            <person name="Daum C."/>
            <person name="Haridas S."/>
            <person name="He G."/>
            <person name="LaButti K."/>
            <person name="Lipzen A."/>
            <person name="Mondo S."/>
            <person name="Riley R."/>
            <person name="Salamov A."/>
            <person name="Simmons B.A."/>
            <person name="Magnuson J.K."/>
            <person name="Henrissat B."/>
            <person name="Mortensen U.H."/>
            <person name="Larsen T.O."/>
            <person name="Devries R.P."/>
            <person name="Grigoriev I.V."/>
            <person name="Machida M."/>
            <person name="Baker S.E."/>
            <person name="Andersen M.R."/>
        </authorList>
    </citation>
    <scope>NUCLEOTIDE SEQUENCE [LARGE SCALE GENOMIC DNA]</scope>
    <source>
        <strain evidence="2 3">IBT 29228</strain>
    </source>
</reference>
<name>A0A5N7AQ52_9EURO</name>
<sequence>MELYTRTSVILLERLLNSTPRGIHVLLLLLSTLPIKVLTPIILPLAYSDRPTGSSTGALP</sequence>